<comment type="caution">
    <text evidence="1">The sequence shown here is derived from an EMBL/GenBank/DDBJ whole genome shotgun (WGS) entry which is preliminary data.</text>
</comment>
<accession>A0ABW0Y6K0</accession>
<name>A0ABW0Y6K0_9GAMM</name>
<sequence>MISREEVSELCEILEVLIERFKHLHGSCLYMSSLLAACINDHTDMNAEVVTGSLTVADKTVFSDTPILPALNNAKGNVLGSWDGHSWVQVSGLILDPSIFHTIYSTATPESVVKLFVQRFGNNQNYLIGQSHKLKEIDVVYMAKERFENKHIDMLIKSADAMAAISS</sequence>
<dbReference type="RefSeq" id="WP_156128119.1">
    <property type="nucleotide sequence ID" value="NZ_CDDF01000005.1"/>
</dbReference>
<dbReference type="EMBL" id="JBHSPP010000005">
    <property type="protein sequence ID" value="MFC5705394.1"/>
    <property type="molecule type" value="Genomic_DNA"/>
</dbReference>
<dbReference type="Proteomes" id="UP001596132">
    <property type="component" value="Unassembled WGS sequence"/>
</dbReference>
<evidence type="ECO:0000313" key="2">
    <source>
        <dbReference type="Proteomes" id="UP001596132"/>
    </source>
</evidence>
<protein>
    <submittedName>
        <fullName evidence="1">Uncharacterized protein</fullName>
    </submittedName>
</protein>
<keyword evidence="2" id="KW-1185">Reference proteome</keyword>
<gene>
    <name evidence="1" type="ORF">ACFPVW_04760</name>
</gene>
<evidence type="ECO:0000313" key="1">
    <source>
        <dbReference type="EMBL" id="MFC5705394.1"/>
    </source>
</evidence>
<proteinExistence type="predicted"/>
<reference evidence="2" key="1">
    <citation type="journal article" date="2019" name="Int. J. Syst. Evol. Microbiol.">
        <title>The Global Catalogue of Microorganisms (GCM) 10K type strain sequencing project: providing services to taxonomists for standard genome sequencing and annotation.</title>
        <authorList>
            <consortium name="The Broad Institute Genomics Platform"/>
            <consortium name="The Broad Institute Genome Sequencing Center for Infectious Disease"/>
            <person name="Wu L."/>
            <person name="Ma J."/>
        </authorList>
    </citation>
    <scope>NUCLEOTIDE SEQUENCE [LARGE SCALE GENOMIC DNA]</scope>
    <source>
        <strain evidence="2">KCTC 15012</strain>
    </source>
</reference>
<organism evidence="1 2">
    <name type="scientific">Aeromonas eucrenophila</name>
    <dbReference type="NCBI Taxonomy" id="649"/>
    <lineage>
        <taxon>Bacteria</taxon>
        <taxon>Pseudomonadati</taxon>
        <taxon>Pseudomonadota</taxon>
        <taxon>Gammaproteobacteria</taxon>
        <taxon>Aeromonadales</taxon>
        <taxon>Aeromonadaceae</taxon>
        <taxon>Aeromonas</taxon>
    </lineage>
</organism>